<accession>A0A0D5C2F7</accession>
<proteinExistence type="predicted"/>
<dbReference type="SMART" id="SM00448">
    <property type="entry name" value="REC"/>
    <property type="match status" value="1"/>
</dbReference>
<reference evidence="4" key="1">
    <citation type="submission" date="2015-03" db="EMBL/GenBank/DDBJ databases">
        <title>Characterization of two novel Thaumarchaeota isolated from the Northern Adriatic Sea.</title>
        <authorList>
            <person name="Bayer B."/>
            <person name="Vojvoda J."/>
            <person name="Offre P."/>
            <person name="Srivastava A."/>
            <person name="Elisabeth N."/>
            <person name="Garcia J.A.L."/>
            <person name="Schleper C."/>
            <person name="Herndl G.J."/>
        </authorList>
    </citation>
    <scope>NUCLEOTIDE SEQUENCE [LARGE SCALE GENOMIC DNA]</scope>
    <source>
        <strain evidence="4">NF5</strain>
    </source>
</reference>
<organism evidence="3 4">
    <name type="scientific">Nitrosopumilus adriaticus</name>
    <dbReference type="NCBI Taxonomy" id="1580092"/>
    <lineage>
        <taxon>Archaea</taxon>
        <taxon>Nitrososphaerota</taxon>
        <taxon>Nitrososphaeria</taxon>
        <taxon>Nitrosopumilales</taxon>
        <taxon>Nitrosopumilaceae</taxon>
        <taxon>Nitrosopumilus</taxon>
    </lineage>
</organism>
<dbReference type="STRING" id="1580092.NADRNF5_1293"/>
<keyword evidence="4" id="KW-1185">Reference proteome</keyword>
<evidence type="ECO:0000259" key="2">
    <source>
        <dbReference type="PROSITE" id="PS50110"/>
    </source>
</evidence>
<dbReference type="SUPFAM" id="SSF52172">
    <property type="entry name" value="CheY-like"/>
    <property type="match status" value="1"/>
</dbReference>
<dbReference type="PROSITE" id="PS50110">
    <property type="entry name" value="RESPONSE_REGULATORY"/>
    <property type="match status" value="1"/>
</dbReference>
<dbReference type="Gene3D" id="3.40.50.2300">
    <property type="match status" value="1"/>
</dbReference>
<feature type="domain" description="Response regulatory" evidence="2">
    <location>
        <begin position="2"/>
        <end position="120"/>
    </location>
</feature>
<dbReference type="HOGENOM" id="CLU_000445_69_17_2"/>
<dbReference type="InterPro" id="IPR050595">
    <property type="entry name" value="Bact_response_regulator"/>
</dbReference>
<dbReference type="GO" id="GO:0000160">
    <property type="term" value="P:phosphorelay signal transduction system"/>
    <property type="evidence" value="ECO:0007669"/>
    <property type="project" value="InterPro"/>
</dbReference>
<sequence length="128" mass="14880">MKILHIDDNKEILEPFEFYFEINDDYDYTPCKDPEKGLELIKNGNFDIILLDLSMPKMSGYEIIDILYQNDEIKNKKIVIFSASNQSEKEMNELIKKGVHSCLQKTIPINEILEHLEKSLGVLDVTTK</sequence>
<dbReference type="RefSeq" id="WP_048116237.1">
    <property type="nucleotide sequence ID" value="NZ_CP011070.1"/>
</dbReference>
<dbReference type="Proteomes" id="UP000032408">
    <property type="component" value="Chromosome"/>
</dbReference>
<dbReference type="OrthoDB" id="9652at2157"/>
<protein>
    <submittedName>
        <fullName evidence="3">Putative Response regulator receiver protein</fullName>
    </submittedName>
</protein>
<dbReference type="CDD" id="cd00156">
    <property type="entry name" value="REC"/>
    <property type="match status" value="1"/>
</dbReference>
<dbReference type="Pfam" id="PF00072">
    <property type="entry name" value="Response_reg"/>
    <property type="match status" value="1"/>
</dbReference>
<dbReference type="EMBL" id="CP011070">
    <property type="protein sequence ID" value="AJW70979.1"/>
    <property type="molecule type" value="Genomic_DNA"/>
</dbReference>
<gene>
    <name evidence="3" type="ORF">NADRNF5_1293</name>
</gene>
<dbReference type="InterPro" id="IPR011006">
    <property type="entry name" value="CheY-like_superfamily"/>
</dbReference>
<dbReference type="PANTHER" id="PTHR44591">
    <property type="entry name" value="STRESS RESPONSE REGULATOR PROTEIN 1"/>
    <property type="match status" value="1"/>
</dbReference>
<keyword evidence="1" id="KW-0597">Phosphoprotein</keyword>
<evidence type="ECO:0000256" key="1">
    <source>
        <dbReference type="ARBA" id="ARBA00022553"/>
    </source>
</evidence>
<reference evidence="3 4" key="2">
    <citation type="journal article" date="2016" name="ISME J.">
        <title>Physiological and genomic characterization of two novel marine thaumarchaeal strains indicates niche differentiation.</title>
        <authorList>
            <person name="Bayer B."/>
            <person name="Vojvoda J."/>
            <person name="Offre P."/>
            <person name="Alves R.J."/>
            <person name="Elisabeth N.H."/>
            <person name="Garcia J.A."/>
            <person name="Volland J.M."/>
            <person name="Srivastava A."/>
            <person name="Schleper C."/>
            <person name="Herndl G.J."/>
        </authorList>
    </citation>
    <scope>NUCLEOTIDE SEQUENCE [LARGE SCALE GENOMIC DNA]</scope>
    <source>
        <strain evidence="3 4">NF5</strain>
    </source>
</reference>
<name>A0A0D5C2F7_9ARCH</name>
<dbReference type="KEGG" id="nin:NADRNF5_1293"/>
<dbReference type="PANTHER" id="PTHR44591:SF3">
    <property type="entry name" value="RESPONSE REGULATORY DOMAIN-CONTAINING PROTEIN"/>
    <property type="match status" value="1"/>
</dbReference>
<dbReference type="InterPro" id="IPR001789">
    <property type="entry name" value="Sig_transdc_resp-reg_receiver"/>
</dbReference>
<evidence type="ECO:0000313" key="4">
    <source>
        <dbReference type="Proteomes" id="UP000032408"/>
    </source>
</evidence>
<evidence type="ECO:0000313" key="3">
    <source>
        <dbReference type="EMBL" id="AJW70979.1"/>
    </source>
</evidence>
<dbReference type="GeneID" id="24820488"/>
<dbReference type="AlphaFoldDB" id="A0A0D5C2F7"/>